<dbReference type="Proteomes" id="UP001304340">
    <property type="component" value="Chromosome"/>
</dbReference>
<dbReference type="KEGG" id="sbil:SANBI_001811"/>
<name>A0AAF0ZAU9_9MICO</name>
<feature type="transmembrane region" description="Helical" evidence="9">
    <location>
        <begin position="127"/>
        <end position="149"/>
    </location>
</feature>
<evidence type="ECO:0000313" key="10">
    <source>
        <dbReference type="EMBL" id="WPF84089.1"/>
    </source>
</evidence>
<dbReference type="InterPro" id="IPR000701">
    <property type="entry name" value="SuccDH_FuR_B_TM-su"/>
</dbReference>
<keyword evidence="7 9" id="KW-0472">Membrane</keyword>
<organism evidence="10 11">
    <name type="scientific">Sanguibacter biliveldensis</name>
    <dbReference type="NCBI Taxonomy" id="3030830"/>
    <lineage>
        <taxon>Bacteria</taxon>
        <taxon>Bacillati</taxon>
        <taxon>Actinomycetota</taxon>
        <taxon>Actinomycetes</taxon>
        <taxon>Micrococcales</taxon>
        <taxon>Sanguibacteraceae</taxon>
        <taxon>Sanguibacter</taxon>
    </lineage>
</organism>
<dbReference type="GO" id="GO:0046872">
    <property type="term" value="F:metal ion binding"/>
    <property type="evidence" value="ECO:0007669"/>
    <property type="project" value="UniProtKB-KW"/>
</dbReference>
<keyword evidence="4" id="KW-0479">Metal-binding</keyword>
<feature type="transmembrane region" description="Helical" evidence="9">
    <location>
        <begin position="216"/>
        <end position="240"/>
    </location>
</feature>
<keyword evidence="2" id="KW-0349">Heme</keyword>
<gene>
    <name evidence="10" type="ORF">SANBI_001811</name>
</gene>
<proteinExistence type="predicted"/>
<keyword evidence="5 9" id="KW-1133">Transmembrane helix</keyword>
<dbReference type="SUPFAM" id="SSF81343">
    <property type="entry name" value="Fumarate reductase respiratory complex transmembrane subunits"/>
    <property type="match status" value="1"/>
</dbReference>
<dbReference type="CDD" id="cd03498">
    <property type="entry name" value="SQR_TypeB_2_TM"/>
    <property type="match status" value="1"/>
</dbReference>
<feature type="transmembrane region" description="Helical" evidence="9">
    <location>
        <begin position="182"/>
        <end position="204"/>
    </location>
</feature>
<dbReference type="InterPro" id="IPR034804">
    <property type="entry name" value="SQR/QFR_C/D"/>
</dbReference>
<feature type="region of interest" description="Disordered" evidence="8">
    <location>
        <begin position="1"/>
        <end position="21"/>
    </location>
</feature>
<dbReference type="NCBIfam" id="TIGR02046">
    <property type="entry name" value="sdhC_b558_fam"/>
    <property type="match status" value="1"/>
</dbReference>
<feature type="transmembrane region" description="Helical" evidence="9">
    <location>
        <begin position="83"/>
        <end position="106"/>
    </location>
</feature>
<dbReference type="RefSeq" id="WP_319160983.1">
    <property type="nucleotide sequence ID" value="NZ_CP138359.1"/>
</dbReference>
<feature type="transmembrane region" description="Helical" evidence="9">
    <location>
        <begin position="29"/>
        <end position="51"/>
    </location>
</feature>
<reference evidence="11" key="1">
    <citation type="submission" date="2023-11" db="EMBL/GenBank/DDBJ databases">
        <authorList>
            <person name="Helweg L.P."/>
            <person name="Kiel A."/>
            <person name="Hitz F."/>
            <person name="Ruckert-Reed C."/>
            <person name="Busche T."/>
            <person name="Kaltschmidt B."/>
            <person name="Kaltschmidt C."/>
        </authorList>
    </citation>
    <scope>NUCLEOTIDE SEQUENCE [LARGE SCALE GENOMIC DNA]</scope>
    <source>
        <strain evidence="11">4.1</strain>
    </source>
</reference>
<dbReference type="EMBL" id="CP138359">
    <property type="protein sequence ID" value="WPF84089.1"/>
    <property type="molecule type" value="Genomic_DNA"/>
</dbReference>
<dbReference type="InterPro" id="IPR011138">
    <property type="entry name" value="Cytochrome_b-558"/>
</dbReference>
<accession>A0AAF0ZAU9</accession>
<dbReference type="AlphaFoldDB" id="A0AAF0ZAU9"/>
<dbReference type="Pfam" id="PF01127">
    <property type="entry name" value="Sdh_cyt"/>
    <property type="match status" value="1"/>
</dbReference>
<comment type="subcellular location">
    <subcellularLocation>
        <location evidence="1">Membrane</location>
    </subcellularLocation>
</comment>
<evidence type="ECO:0000256" key="9">
    <source>
        <dbReference type="SAM" id="Phobius"/>
    </source>
</evidence>
<protein>
    <submittedName>
        <fullName evidence="10">Succinate dehydrogenase cytochrome b subunit</fullName>
    </submittedName>
</protein>
<evidence type="ECO:0000256" key="2">
    <source>
        <dbReference type="ARBA" id="ARBA00022617"/>
    </source>
</evidence>
<dbReference type="GO" id="GO:0016020">
    <property type="term" value="C:membrane"/>
    <property type="evidence" value="ECO:0007669"/>
    <property type="project" value="UniProtKB-SubCell"/>
</dbReference>
<evidence type="ECO:0000313" key="11">
    <source>
        <dbReference type="Proteomes" id="UP001304340"/>
    </source>
</evidence>
<feature type="compositionally biased region" description="Basic and acidic residues" evidence="8">
    <location>
        <begin position="1"/>
        <end position="12"/>
    </location>
</feature>
<keyword evidence="3 9" id="KW-0812">Transmembrane</keyword>
<evidence type="ECO:0000256" key="7">
    <source>
        <dbReference type="ARBA" id="ARBA00023136"/>
    </source>
</evidence>
<keyword evidence="11" id="KW-1185">Reference proteome</keyword>
<dbReference type="Gene3D" id="1.20.1300.10">
    <property type="entry name" value="Fumarate reductase/succinate dehydrogenase, transmembrane subunit"/>
    <property type="match status" value="1"/>
</dbReference>
<evidence type="ECO:0000256" key="4">
    <source>
        <dbReference type="ARBA" id="ARBA00022723"/>
    </source>
</evidence>
<evidence type="ECO:0000256" key="3">
    <source>
        <dbReference type="ARBA" id="ARBA00022692"/>
    </source>
</evidence>
<evidence type="ECO:0000256" key="5">
    <source>
        <dbReference type="ARBA" id="ARBA00022989"/>
    </source>
</evidence>
<keyword evidence="6" id="KW-0408">Iron</keyword>
<evidence type="ECO:0000256" key="1">
    <source>
        <dbReference type="ARBA" id="ARBA00004370"/>
    </source>
</evidence>
<evidence type="ECO:0000256" key="6">
    <source>
        <dbReference type="ARBA" id="ARBA00023004"/>
    </source>
</evidence>
<sequence length="246" mass="26840">MSHPVRTVDHRARSAARPVTSRQPLPPTWVLKVALAVTGTVFVAFAVFHLLGNLKVFLGKDELNHYAFWLQRDLLAPLVPEGWFVWIFRAVLTLCLVVHVCAAVVVRGRARRARGPYPRRRLRGVRAFQARSMMVTGTVLLLFVVFHVLDLTVGAAPVASDRFEHGNAYDNLVHSFERPVVALFYVAAMVVLLLHVAHGLWSVVNDLGGTGRRLRAVAAALAGVVGLTLLLGNALIPLAVLTGAVS</sequence>
<evidence type="ECO:0000256" key="8">
    <source>
        <dbReference type="SAM" id="MobiDB-lite"/>
    </source>
</evidence>